<dbReference type="Gene3D" id="1.25.40.10">
    <property type="entry name" value="Tetratricopeptide repeat domain"/>
    <property type="match status" value="1"/>
</dbReference>
<dbReference type="AlphaFoldDB" id="A0AA37SRR6"/>
<feature type="signal peptide" evidence="1">
    <location>
        <begin position="1"/>
        <end position="21"/>
    </location>
</feature>
<dbReference type="Proteomes" id="UP001156666">
    <property type="component" value="Unassembled WGS sequence"/>
</dbReference>
<evidence type="ECO:0000313" key="3">
    <source>
        <dbReference type="Proteomes" id="UP001156666"/>
    </source>
</evidence>
<reference evidence="2" key="2">
    <citation type="submission" date="2023-01" db="EMBL/GenBank/DDBJ databases">
        <title>Draft genome sequence of Portibacter lacus strain NBRC 108769.</title>
        <authorList>
            <person name="Sun Q."/>
            <person name="Mori K."/>
        </authorList>
    </citation>
    <scope>NUCLEOTIDE SEQUENCE</scope>
    <source>
        <strain evidence="2">NBRC 108769</strain>
    </source>
</reference>
<feature type="chain" id="PRO_5041216990" description="Tetratricopeptide repeat protein" evidence="1">
    <location>
        <begin position="22"/>
        <end position="470"/>
    </location>
</feature>
<evidence type="ECO:0000256" key="1">
    <source>
        <dbReference type="SAM" id="SignalP"/>
    </source>
</evidence>
<protein>
    <recommendedName>
        <fullName evidence="4">Tetratricopeptide repeat protein</fullName>
    </recommendedName>
</protein>
<dbReference type="InterPro" id="IPR011990">
    <property type="entry name" value="TPR-like_helical_dom_sf"/>
</dbReference>
<name>A0AA37SRR6_9BACT</name>
<evidence type="ECO:0008006" key="4">
    <source>
        <dbReference type="Google" id="ProtNLM"/>
    </source>
</evidence>
<evidence type="ECO:0000313" key="2">
    <source>
        <dbReference type="EMBL" id="GLR16775.1"/>
    </source>
</evidence>
<accession>A0AA37SRR6</accession>
<keyword evidence="1" id="KW-0732">Signal</keyword>
<gene>
    <name evidence="2" type="ORF">GCM10007940_13900</name>
</gene>
<comment type="caution">
    <text evidence="2">The sequence shown here is derived from an EMBL/GenBank/DDBJ whole genome shotgun (WGS) entry which is preliminary data.</text>
</comment>
<dbReference type="EMBL" id="BSOH01000007">
    <property type="protein sequence ID" value="GLR16775.1"/>
    <property type="molecule type" value="Genomic_DNA"/>
</dbReference>
<sequence>MFRNAILTLIMIAFTFAGVNAQCETWIGSSQKDAAENAHSIYRAALKTDDFKIAFENWQIAYGIAPAADGLRDFHYTDGIKLYKQLYKAETDEAQKKEYAAKILELYDQAIECYRNKAIKLKCDASEDCYSNRISYLQGRKGYDMYYELRQPYTTNIAVLEEAIETGGNNVEYTVLTPLGYMIVDQYIAEKVDAEKARAVHKLLNEIAEYNVVNSDKYGAYYQQAIDAVNGKFAQIERSIFDCDYFLEKLRPEYEEDPDNIENVKDLYNELKRRGCADDLPIMMEMKEKYEVWAAKVNAEKKAEFEANNPAIMAKKLYDDGDFQGALDKYDEALANEEDMDKKATYHFAKSSILYRKMKKYAAARAEARKAAEARPNWGRPYMLIGDMYGATARTCGDSWNQRLAIIAAIEKYGYAKSIDPEVEEDAKSRMSKYYASLPSQEEAFMRKVKKGDRVNVGCWIGETVAVNFR</sequence>
<keyword evidence="3" id="KW-1185">Reference proteome</keyword>
<organism evidence="2 3">
    <name type="scientific">Portibacter lacus</name>
    <dbReference type="NCBI Taxonomy" id="1099794"/>
    <lineage>
        <taxon>Bacteria</taxon>
        <taxon>Pseudomonadati</taxon>
        <taxon>Bacteroidota</taxon>
        <taxon>Saprospiria</taxon>
        <taxon>Saprospirales</taxon>
        <taxon>Haliscomenobacteraceae</taxon>
        <taxon>Portibacter</taxon>
    </lineage>
</organism>
<reference evidence="2" key="1">
    <citation type="journal article" date="2014" name="Int. J. Syst. Evol. Microbiol.">
        <title>Complete genome sequence of Corynebacterium casei LMG S-19264T (=DSM 44701T), isolated from a smear-ripened cheese.</title>
        <authorList>
            <consortium name="US DOE Joint Genome Institute (JGI-PGF)"/>
            <person name="Walter F."/>
            <person name="Albersmeier A."/>
            <person name="Kalinowski J."/>
            <person name="Ruckert C."/>
        </authorList>
    </citation>
    <scope>NUCLEOTIDE SEQUENCE</scope>
    <source>
        <strain evidence="2">NBRC 108769</strain>
    </source>
</reference>
<proteinExistence type="predicted"/>
<dbReference type="SUPFAM" id="SSF48452">
    <property type="entry name" value="TPR-like"/>
    <property type="match status" value="1"/>
</dbReference>